<protein>
    <submittedName>
        <fullName evidence="2">Uncharacterized protein</fullName>
    </submittedName>
</protein>
<sequence length="117" mass="13488">MTKRRVGWGEGRDWLAHTLLRCRYGNRRSRRQEQPAGEGREQSGAGEGKTTRPTGCRAICTSFRYRWAKTCEFFWEDLSKRARQGSKPKKEEFNPELRLKGRVASPELTCYLSSSSA</sequence>
<proteinExistence type="predicted"/>
<reference evidence="2" key="1">
    <citation type="submission" date="2020-03" db="EMBL/GenBank/DDBJ databases">
        <authorList>
            <person name="Weist P."/>
        </authorList>
    </citation>
    <scope>NUCLEOTIDE SEQUENCE</scope>
</reference>
<dbReference type="AlphaFoldDB" id="A0A9N7ZDR7"/>
<dbReference type="EMBL" id="CADEAL010004372">
    <property type="protein sequence ID" value="CAB1458114.1"/>
    <property type="molecule type" value="Genomic_DNA"/>
</dbReference>
<feature type="region of interest" description="Disordered" evidence="1">
    <location>
        <begin position="26"/>
        <end position="55"/>
    </location>
</feature>
<evidence type="ECO:0000313" key="2">
    <source>
        <dbReference type="EMBL" id="CAB1458114.1"/>
    </source>
</evidence>
<accession>A0A9N7ZDR7</accession>
<comment type="caution">
    <text evidence="2">The sequence shown here is derived from an EMBL/GenBank/DDBJ whole genome shotgun (WGS) entry which is preliminary data.</text>
</comment>
<evidence type="ECO:0000256" key="1">
    <source>
        <dbReference type="SAM" id="MobiDB-lite"/>
    </source>
</evidence>
<evidence type="ECO:0000313" key="3">
    <source>
        <dbReference type="Proteomes" id="UP001153269"/>
    </source>
</evidence>
<keyword evidence="3" id="KW-1185">Reference proteome</keyword>
<organism evidence="2 3">
    <name type="scientific">Pleuronectes platessa</name>
    <name type="common">European plaice</name>
    <dbReference type="NCBI Taxonomy" id="8262"/>
    <lineage>
        <taxon>Eukaryota</taxon>
        <taxon>Metazoa</taxon>
        <taxon>Chordata</taxon>
        <taxon>Craniata</taxon>
        <taxon>Vertebrata</taxon>
        <taxon>Euteleostomi</taxon>
        <taxon>Actinopterygii</taxon>
        <taxon>Neopterygii</taxon>
        <taxon>Teleostei</taxon>
        <taxon>Neoteleostei</taxon>
        <taxon>Acanthomorphata</taxon>
        <taxon>Carangaria</taxon>
        <taxon>Pleuronectiformes</taxon>
        <taxon>Pleuronectoidei</taxon>
        <taxon>Pleuronectidae</taxon>
        <taxon>Pleuronectes</taxon>
    </lineage>
</organism>
<gene>
    <name evidence="2" type="ORF">PLEPLA_LOCUS45943</name>
</gene>
<name>A0A9N7ZDR7_PLEPL</name>
<dbReference type="Proteomes" id="UP001153269">
    <property type="component" value="Unassembled WGS sequence"/>
</dbReference>